<name>U2PK31_LEVBR</name>
<keyword evidence="1" id="KW-0472">Membrane</keyword>
<dbReference type="Pfam" id="PF11188">
    <property type="entry name" value="DUF2975"/>
    <property type="match status" value="1"/>
</dbReference>
<proteinExistence type="predicted"/>
<keyword evidence="1" id="KW-0812">Transmembrane</keyword>
<evidence type="ECO:0000313" key="2">
    <source>
        <dbReference type="EMBL" id="ERK44114.1"/>
    </source>
</evidence>
<dbReference type="AlphaFoldDB" id="U2PK31"/>
<dbReference type="Proteomes" id="UP000016644">
    <property type="component" value="Unassembled WGS sequence"/>
</dbReference>
<evidence type="ECO:0008006" key="4">
    <source>
        <dbReference type="Google" id="ProtNLM"/>
    </source>
</evidence>
<gene>
    <name evidence="2" type="ORF">HMPREF0495_01148</name>
</gene>
<feature type="transmembrane region" description="Helical" evidence="1">
    <location>
        <begin position="85"/>
        <end position="106"/>
    </location>
</feature>
<protein>
    <recommendedName>
        <fullName evidence="4">DUF2975 domain-containing protein</fullName>
    </recommendedName>
</protein>
<feature type="transmembrane region" description="Helical" evidence="1">
    <location>
        <begin position="168"/>
        <end position="190"/>
    </location>
</feature>
<feature type="transmembrane region" description="Helical" evidence="1">
    <location>
        <begin position="21"/>
        <end position="48"/>
    </location>
</feature>
<evidence type="ECO:0000256" key="1">
    <source>
        <dbReference type="SAM" id="Phobius"/>
    </source>
</evidence>
<dbReference type="HOGENOM" id="CLU_120912_0_0_9"/>
<accession>U2PK31</accession>
<reference evidence="2 3" key="1">
    <citation type="submission" date="2013-06" db="EMBL/GenBank/DDBJ databases">
        <authorList>
            <person name="Weinstock G."/>
            <person name="Sodergren E."/>
            <person name="Lobos E.A."/>
            <person name="Fulton L."/>
            <person name="Fulton R."/>
            <person name="Courtney L."/>
            <person name="Fronick C."/>
            <person name="O'Laughlin M."/>
            <person name="Godfrey J."/>
            <person name="Wilson R.M."/>
            <person name="Miner T."/>
            <person name="Farmer C."/>
            <person name="Delehaunty K."/>
            <person name="Cordes M."/>
            <person name="Minx P."/>
            <person name="Tomlinson C."/>
            <person name="Chen J."/>
            <person name="Wollam A."/>
            <person name="Pepin K.H."/>
            <person name="Bhonagiri V."/>
            <person name="Zhang X."/>
            <person name="Warren W."/>
            <person name="Mitreva M."/>
            <person name="Mardis E.R."/>
            <person name="Wilson R.K."/>
        </authorList>
    </citation>
    <scope>NUCLEOTIDE SEQUENCE [LARGE SCALE GENOMIC DNA]</scope>
    <source>
        <strain evidence="2 3">ATCC 14869</strain>
    </source>
</reference>
<feature type="transmembrane region" description="Helical" evidence="1">
    <location>
        <begin position="127"/>
        <end position="148"/>
    </location>
</feature>
<dbReference type="PATRIC" id="fig|649758.3.peg.1027"/>
<evidence type="ECO:0000313" key="3">
    <source>
        <dbReference type="Proteomes" id="UP000016644"/>
    </source>
</evidence>
<dbReference type="InterPro" id="IPR021354">
    <property type="entry name" value="DUF2975"/>
</dbReference>
<dbReference type="EMBL" id="AWVK01000042">
    <property type="protein sequence ID" value="ERK44114.1"/>
    <property type="molecule type" value="Genomic_DNA"/>
</dbReference>
<keyword evidence="1" id="KW-1133">Transmembrane helix</keyword>
<sequence length="204" mass="22783">MLLSKMSKREMLIMSKWLSAGLNAIMIFGNIAVFFMYLCFIVPFYYLYEAISGRIVNSILTGDDFLLTPGRHVISAAVMQSFPSWPYAILMAIGIAINVWAGIKFLRALLEILENIDQQHYFSTENVGSLKTMVMAQLVMVVADVFMASGNQLSSSWFFRINNGVASATWPTCFDDLFVAIALGAIYVTYQHAMAIKAENDLTV</sequence>
<comment type="caution">
    <text evidence="2">The sequence shown here is derived from an EMBL/GenBank/DDBJ whole genome shotgun (WGS) entry which is preliminary data.</text>
</comment>
<organism evidence="2 3">
    <name type="scientific">Levilactobacillus brevis ATCC 14869 = DSM 20054</name>
    <dbReference type="NCBI Taxonomy" id="649758"/>
    <lineage>
        <taxon>Bacteria</taxon>
        <taxon>Bacillati</taxon>
        <taxon>Bacillota</taxon>
        <taxon>Bacilli</taxon>
        <taxon>Lactobacillales</taxon>
        <taxon>Lactobacillaceae</taxon>
        <taxon>Levilactobacillus</taxon>
    </lineage>
</organism>